<dbReference type="GO" id="GO:0098887">
    <property type="term" value="P:neurotransmitter receptor transport, endosome to postsynaptic membrane"/>
    <property type="evidence" value="ECO:0007669"/>
    <property type="project" value="TreeGrafter"/>
</dbReference>
<dbReference type="FunFam" id="2.30.42.10:FF:000021">
    <property type="entry name" value="Glutamate receptor interacting protein 1"/>
    <property type="match status" value="1"/>
</dbReference>
<feature type="domain" description="PDZ" evidence="5">
    <location>
        <begin position="963"/>
        <end position="1045"/>
    </location>
</feature>
<reference evidence="6 7" key="1">
    <citation type="submission" date="2018-05" db="EMBL/GenBank/DDBJ databases">
        <authorList>
            <person name="Datahose"/>
        </authorList>
    </citation>
    <scope>NUCLEOTIDE SEQUENCE</scope>
</reference>
<feature type="domain" description="PDZ" evidence="5">
    <location>
        <begin position="446"/>
        <end position="529"/>
    </location>
</feature>
<keyword evidence="7" id="KW-1185">Reference proteome</keyword>
<dbReference type="FunFam" id="2.30.42.10:FF:000035">
    <property type="entry name" value="Glutamate receptor interacting protein 1"/>
    <property type="match status" value="1"/>
</dbReference>
<keyword evidence="3" id="KW-0677">Repeat</keyword>
<dbReference type="CDD" id="cd06687">
    <property type="entry name" value="PDZ1_GRIP1-2-like"/>
    <property type="match status" value="1"/>
</dbReference>
<feature type="region of interest" description="Disordered" evidence="4">
    <location>
        <begin position="895"/>
        <end position="936"/>
    </location>
</feature>
<feature type="compositionally biased region" description="Polar residues" evidence="4">
    <location>
        <begin position="1052"/>
        <end position="1081"/>
    </location>
</feature>
<evidence type="ECO:0000256" key="4">
    <source>
        <dbReference type="SAM" id="MobiDB-lite"/>
    </source>
</evidence>
<feature type="domain" description="PDZ" evidence="5">
    <location>
        <begin position="140"/>
        <end position="226"/>
    </location>
</feature>
<dbReference type="CDD" id="cd06685">
    <property type="entry name" value="PDZ7_GRIP1-2-like"/>
    <property type="match status" value="1"/>
</dbReference>
<dbReference type="GeneTree" id="ENSGT00940000158692"/>
<dbReference type="InterPro" id="IPR001478">
    <property type="entry name" value="PDZ"/>
</dbReference>
<dbReference type="PANTHER" id="PTHR46227:SF3">
    <property type="entry name" value="GLUTAMATE RECEPTOR-INTERACTING PROTEIN 1"/>
    <property type="match status" value="1"/>
</dbReference>
<feature type="domain" description="PDZ" evidence="5">
    <location>
        <begin position="647"/>
        <end position="729"/>
    </location>
</feature>
<comment type="subcellular location">
    <subcellularLocation>
        <location evidence="1">Cytoplasm</location>
    </subcellularLocation>
</comment>
<evidence type="ECO:0000313" key="6">
    <source>
        <dbReference type="Ensembl" id="ENSACLP00000016574.2"/>
    </source>
</evidence>
<evidence type="ECO:0000256" key="2">
    <source>
        <dbReference type="ARBA" id="ARBA00022490"/>
    </source>
</evidence>
<sequence length="1114" mass="119479">KPGWLVDEGPYTKHSAGSRPPDGALAIRRQSIPDEFRGCTVVELMKKEGTTLGLTVSGGIDKDGKPRVSNLRQGGIAARSDQLNVGDYIRSVNGINLAKFRHDEIISLLKNVGERVVLEVEYELPPVSVQGSGVMFKNVEVTLHKEGNSFGFVIRGGAHEDRNKSRPIVITTIRPGGPADREGTIKPGDRLLSIDGIRLHGSTLSEAMSILKQCGQEATLLIEYDVSVMDSVATASGPLLVEVAKAAGSSLGVALSTSMFCNKQVIIIDKVKPASIADRCGALHAGDHILSVDGKSMEFCSLAEATQLLSASCQTVRLEILPQHQTRPALNAPQHVKVQRSPRPLPWETGGSAPILPPYHYNTYHPDQSALSLSAALSHSFSPGSMSAYSLSSLNMSTLPRNMYPTSPRGTLMRRKGKKKDFKSSLSLASSTVGLAGQVVHTETTEVTLLGDGIMGFGLQLQGGVFATETLSSPPLIAYIDPDSPAERCGILQIGDRILSINGVPTEDSTLEETNQLLRDSSITAQLTLEIEFDVAESVIPSSGTFHVKLPKKPGVELGITISSPSNRKPGDPLIISDIKKGSVAHRTGTLELGDKLLAIDNIRVENCSMEEAVQILQQCEELVKLKIRKDEDNSDEQEVSGSIIYTVELQRYGGPLGITISGTEEPFDPIIISSLSKGGLAERTGAIHVGDRILAINSSSLKGKPLSEAISLLQQAGETVTLKIKKQGELSSPKSCVIGSGLGPGVGPNLENQDGEEEPVVMVAPPTSQRAFSTLPSVDSAVESWDGSNMDSSFTTPAPTFQSSLYSFHEWRSAKTSNSQSSSSTRQRANPLSDLGLNDDDWDRPPLGGFNVGHDGTEPDQEENFWSQALEDLETCGQSGILRELEATIMSGSTLSLNHDPTPLRSTLGRQASFQERSNSRPQVTPRSNTLPSDPQRRAFAMRKMRQEVNDILNQNPVELHKLTLEKATDLEDFGFSVSDGLLDRGVYVNNIRPGGPAERGGLKAYDRILQINHVRTRDFDCCLVVPLIAESPNRLELVISRNPSSSSSSTLMANHTDGTTNSSHPSQPVGSDLGSSELSVGQGEDSGPIKWSQPGDGFGTGIGMGQVTNNSL</sequence>
<evidence type="ECO:0000313" key="7">
    <source>
        <dbReference type="Proteomes" id="UP000265100"/>
    </source>
</evidence>
<dbReference type="Proteomes" id="UP000265100">
    <property type="component" value="Chromosome 17"/>
</dbReference>
<dbReference type="CDD" id="cd06683">
    <property type="entry name" value="PDZ6_GRIP1-2-like"/>
    <property type="match status" value="1"/>
</dbReference>
<dbReference type="CDD" id="cd06682">
    <property type="entry name" value="PDZ5_GRIP1-2-like"/>
    <property type="match status" value="1"/>
</dbReference>
<feature type="region of interest" description="Disordered" evidence="4">
    <location>
        <begin position="1"/>
        <end position="24"/>
    </location>
</feature>
<dbReference type="CDD" id="cd06681">
    <property type="entry name" value="PDZ2_GRIP1-2-like"/>
    <property type="match status" value="1"/>
</dbReference>
<dbReference type="Pfam" id="PF17820">
    <property type="entry name" value="PDZ_6"/>
    <property type="match status" value="1"/>
</dbReference>
<dbReference type="FunFam" id="2.30.42.10:FF:000022">
    <property type="entry name" value="Glutamate receptor interacting protein 1"/>
    <property type="match status" value="1"/>
</dbReference>
<dbReference type="AlphaFoldDB" id="A0A3P8PHX5"/>
<dbReference type="FunFam" id="2.30.42.10:FF:000025">
    <property type="entry name" value="Glutamate receptor interacting protein 1"/>
    <property type="match status" value="1"/>
</dbReference>
<dbReference type="InterPro" id="IPR041489">
    <property type="entry name" value="PDZ_6"/>
</dbReference>
<evidence type="ECO:0000259" key="5">
    <source>
        <dbReference type="PROSITE" id="PS50106"/>
    </source>
</evidence>
<dbReference type="FunFam" id="2.30.42.10:FF:000031">
    <property type="entry name" value="Glutamate receptor interacting protein 1"/>
    <property type="match status" value="1"/>
</dbReference>
<dbReference type="PANTHER" id="PTHR46227">
    <property type="entry name" value="GLUTAMATE RECEPTOR-INTERACTING PROTEIN GRIP"/>
    <property type="match status" value="1"/>
</dbReference>
<dbReference type="PROSITE" id="PS50106">
    <property type="entry name" value="PDZ"/>
    <property type="match status" value="7"/>
</dbReference>
<evidence type="ECO:0000256" key="1">
    <source>
        <dbReference type="ARBA" id="ARBA00004496"/>
    </source>
</evidence>
<feature type="domain" description="PDZ" evidence="5">
    <location>
        <begin position="547"/>
        <end position="632"/>
    </location>
</feature>
<dbReference type="GO" id="GO:0005737">
    <property type="term" value="C:cytoplasm"/>
    <property type="evidence" value="ECO:0007669"/>
    <property type="project" value="UniProtKB-SubCell"/>
</dbReference>
<organism evidence="6 7">
    <name type="scientific">Astatotilapia calliptera</name>
    <name type="common">Eastern happy</name>
    <name type="synonym">Chromis callipterus</name>
    <dbReference type="NCBI Taxonomy" id="8154"/>
    <lineage>
        <taxon>Eukaryota</taxon>
        <taxon>Metazoa</taxon>
        <taxon>Chordata</taxon>
        <taxon>Craniata</taxon>
        <taxon>Vertebrata</taxon>
        <taxon>Euteleostomi</taxon>
        <taxon>Actinopterygii</taxon>
        <taxon>Neopterygii</taxon>
        <taxon>Teleostei</taxon>
        <taxon>Neoteleostei</taxon>
        <taxon>Acanthomorphata</taxon>
        <taxon>Ovalentaria</taxon>
        <taxon>Cichlomorphae</taxon>
        <taxon>Cichliformes</taxon>
        <taxon>Cichlidae</taxon>
        <taxon>African cichlids</taxon>
        <taxon>Pseudocrenilabrinae</taxon>
        <taxon>Haplochromini</taxon>
        <taxon>Astatotilapia</taxon>
    </lineage>
</organism>
<evidence type="ECO:0000256" key="3">
    <source>
        <dbReference type="ARBA" id="ARBA00022737"/>
    </source>
</evidence>
<feature type="region of interest" description="Disordered" evidence="4">
    <location>
        <begin position="816"/>
        <end position="862"/>
    </location>
</feature>
<dbReference type="Pfam" id="PF00595">
    <property type="entry name" value="PDZ"/>
    <property type="match status" value="6"/>
</dbReference>
<dbReference type="Bgee" id="ENSACLG00000011264">
    <property type="expression patterns" value="Expressed in brain and 5 other cell types or tissues"/>
</dbReference>
<dbReference type="InterPro" id="IPR036034">
    <property type="entry name" value="PDZ_sf"/>
</dbReference>
<reference evidence="7" key="2">
    <citation type="submission" date="2023-03" db="EMBL/GenBank/DDBJ databases">
        <authorList>
            <consortium name="Wellcome Sanger Institute Data Sharing"/>
        </authorList>
    </citation>
    <scope>NUCLEOTIDE SEQUENCE [LARGE SCALE GENOMIC DNA]</scope>
</reference>
<dbReference type="SMART" id="SM00228">
    <property type="entry name" value="PDZ"/>
    <property type="match status" value="7"/>
</dbReference>
<keyword evidence="2" id="KW-0963">Cytoplasm</keyword>
<dbReference type="SUPFAM" id="SSF50156">
    <property type="entry name" value="PDZ domain-like"/>
    <property type="match status" value="7"/>
</dbReference>
<dbReference type="CDD" id="cd06684">
    <property type="entry name" value="PDZ3_GRIP1-2-like"/>
    <property type="match status" value="1"/>
</dbReference>
<protein>
    <recommendedName>
        <fullName evidence="5">PDZ domain-containing protein</fullName>
    </recommendedName>
</protein>
<dbReference type="FunFam" id="2.30.42.10:FF:000034">
    <property type="entry name" value="Glutamate receptor interacting protein 1"/>
    <property type="match status" value="1"/>
</dbReference>
<name>A0A3P8PHX5_ASTCA</name>
<dbReference type="FunFam" id="2.30.42.10:FF:000023">
    <property type="entry name" value="Glutamate receptor interacting protein 1"/>
    <property type="match status" value="1"/>
</dbReference>
<reference evidence="6" key="4">
    <citation type="submission" date="2025-09" db="UniProtKB">
        <authorList>
            <consortium name="Ensembl"/>
        </authorList>
    </citation>
    <scope>IDENTIFICATION</scope>
</reference>
<dbReference type="InterPro" id="IPR043545">
    <property type="entry name" value="GRIP1/2"/>
</dbReference>
<reference evidence="6" key="3">
    <citation type="submission" date="2025-08" db="UniProtKB">
        <authorList>
            <consortium name="Ensembl"/>
        </authorList>
    </citation>
    <scope>IDENTIFICATION</scope>
</reference>
<feature type="compositionally biased region" description="Low complexity" evidence="4">
    <location>
        <begin position="816"/>
        <end position="831"/>
    </location>
</feature>
<gene>
    <name evidence="6" type="primary">GRIP1</name>
</gene>
<feature type="region of interest" description="Disordered" evidence="4">
    <location>
        <begin position="1043"/>
        <end position="1114"/>
    </location>
</feature>
<dbReference type="Ensembl" id="ENSACLT00000016963.2">
    <property type="protein sequence ID" value="ENSACLP00000016574.2"/>
    <property type="gene ID" value="ENSACLG00000011264.2"/>
</dbReference>
<feature type="domain" description="PDZ" evidence="5">
    <location>
        <begin position="41"/>
        <end position="124"/>
    </location>
</feature>
<feature type="compositionally biased region" description="Polar residues" evidence="4">
    <location>
        <begin position="895"/>
        <end position="934"/>
    </location>
</feature>
<dbReference type="Gene3D" id="2.30.42.10">
    <property type="match status" value="7"/>
</dbReference>
<dbReference type="CDD" id="cd06686">
    <property type="entry name" value="PDZ4_GRIP1-2-like"/>
    <property type="match status" value="1"/>
</dbReference>
<feature type="domain" description="PDZ" evidence="5">
    <location>
        <begin position="240"/>
        <end position="324"/>
    </location>
</feature>
<proteinExistence type="predicted"/>
<accession>A0A3P8PHX5</accession>